<evidence type="ECO:0000256" key="3">
    <source>
        <dbReference type="ARBA" id="ARBA00022842"/>
    </source>
</evidence>
<dbReference type="RefSeq" id="WP_343056726.1">
    <property type="nucleotide sequence ID" value="NZ_JACIJP010000003.1"/>
</dbReference>
<dbReference type="Gene3D" id="1.20.1440.100">
    <property type="entry name" value="SG protein - dephosphorylation function"/>
    <property type="match status" value="1"/>
</dbReference>
<evidence type="ECO:0000256" key="1">
    <source>
        <dbReference type="ARBA" id="ARBA00022723"/>
    </source>
</evidence>
<name>A0A841J1S3_9SPHN</name>
<dbReference type="NCBIfam" id="TIGR01488">
    <property type="entry name" value="HAD-SF-IB"/>
    <property type="match status" value="1"/>
</dbReference>
<dbReference type="Proteomes" id="UP000552700">
    <property type="component" value="Unassembled WGS sequence"/>
</dbReference>
<dbReference type="AlphaFoldDB" id="A0A841J1S3"/>
<keyword evidence="6" id="KW-1185">Reference proteome</keyword>
<evidence type="ECO:0000313" key="5">
    <source>
        <dbReference type="EMBL" id="MBB6124654.1"/>
    </source>
</evidence>
<gene>
    <name evidence="5" type="ORF">FHS92_002399</name>
</gene>
<dbReference type="EMBL" id="JACIJP010000003">
    <property type="protein sequence ID" value="MBB6124654.1"/>
    <property type="molecule type" value="Genomic_DNA"/>
</dbReference>
<dbReference type="PANTHER" id="PTHR43344:SF13">
    <property type="entry name" value="PHOSPHATASE RV3661-RELATED"/>
    <property type="match status" value="1"/>
</dbReference>
<dbReference type="InterPro" id="IPR023214">
    <property type="entry name" value="HAD_sf"/>
</dbReference>
<reference evidence="5 6" key="1">
    <citation type="submission" date="2020-08" db="EMBL/GenBank/DDBJ databases">
        <title>Genomic Encyclopedia of Type Strains, Phase IV (KMG-IV): sequencing the most valuable type-strain genomes for metagenomic binning, comparative biology and taxonomic classification.</title>
        <authorList>
            <person name="Goeker M."/>
        </authorList>
    </citation>
    <scope>NUCLEOTIDE SEQUENCE [LARGE SCALE GENOMIC DNA]</scope>
    <source>
        <strain evidence="5 6">DSM 102255</strain>
    </source>
</reference>
<keyword evidence="2 5" id="KW-0378">Hydrolase</keyword>
<dbReference type="PANTHER" id="PTHR43344">
    <property type="entry name" value="PHOSPHOSERINE PHOSPHATASE"/>
    <property type="match status" value="1"/>
</dbReference>
<keyword evidence="4" id="KW-1133">Transmembrane helix</keyword>
<organism evidence="5 6">
    <name type="scientific">Sphingobium subterraneum</name>
    <dbReference type="NCBI Taxonomy" id="627688"/>
    <lineage>
        <taxon>Bacteria</taxon>
        <taxon>Pseudomonadati</taxon>
        <taxon>Pseudomonadota</taxon>
        <taxon>Alphaproteobacteria</taxon>
        <taxon>Sphingomonadales</taxon>
        <taxon>Sphingomonadaceae</taxon>
        <taxon>Sphingobium</taxon>
    </lineage>
</organism>
<feature type="transmembrane region" description="Helical" evidence="4">
    <location>
        <begin position="40"/>
        <end position="62"/>
    </location>
</feature>
<dbReference type="InterPro" id="IPR036412">
    <property type="entry name" value="HAD-like_sf"/>
</dbReference>
<accession>A0A841J1S3</accession>
<evidence type="ECO:0000256" key="4">
    <source>
        <dbReference type="SAM" id="Phobius"/>
    </source>
</evidence>
<evidence type="ECO:0000313" key="6">
    <source>
        <dbReference type="Proteomes" id="UP000552700"/>
    </source>
</evidence>
<dbReference type="GO" id="GO:0016787">
    <property type="term" value="F:hydrolase activity"/>
    <property type="evidence" value="ECO:0007669"/>
    <property type="project" value="UniProtKB-KW"/>
</dbReference>
<dbReference type="SUPFAM" id="SSF56784">
    <property type="entry name" value="HAD-like"/>
    <property type="match status" value="1"/>
</dbReference>
<evidence type="ECO:0000256" key="2">
    <source>
        <dbReference type="ARBA" id="ARBA00022801"/>
    </source>
</evidence>
<keyword evidence="1" id="KW-0479">Metal-binding</keyword>
<comment type="caution">
    <text evidence="5">The sequence shown here is derived from an EMBL/GenBank/DDBJ whole genome shotgun (WGS) entry which is preliminary data.</text>
</comment>
<dbReference type="Pfam" id="PF12710">
    <property type="entry name" value="HAD"/>
    <property type="match status" value="1"/>
</dbReference>
<dbReference type="GO" id="GO:0046872">
    <property type="term" value="F:metal ion binding"/>
    <property type="evidence" value="ECO:0007669"/>
    <property type="project" value="UniProtKB-KW"/>
</dbReference>
<keyword evidence="3" id="KW-0460">Magnesium</keyword>
<keyword evidence="4" id="KW-0812">Transmembrane</keyword>
<proteinExistence type="predicted"/>
<dbReference type="Gene3D" id="3.40.50.1000">
    <property type="entry name" value="HAD superfamily/HAD-like"/>
    <property type="match status" value="1"/>
</dbReference>
<dbReference type="InterPro" id="IPR050582">
    <property type="entry name" value="HAD-like_SerB"/>
</dbReference>
<sequence length="232" mass="26222">MAYNETARAVTRLAIYDMDRTITFRGTYTPFLLHVATHMAPWRLIFAPVVPFIMIAYVLRFISRRRLKEMNQALMIGGRVSRARLQPHIESFARKVMERNVRPGALAQVAADRAAGYRLVLATASYRLYVEAIARLLGFDAVIATDHLGQGLDYVRARIAGDNCYDAAKLGMIQAWMVQHDVHRNAAHIRAYSDHVSDAPMLEYADEAFAANPHPPLAKLAQERGWTRVDWG</sequence>
<protein>
    <submittedName>
        <fullName evidence="5">HAD superfamily phosphoserine phosphatase-like hydrolase</fullName>
    </submittedName>
</protein>
<keyword evidence="4" id="KW-0472">Membrane</keyword>